<keyword evidence="3" id="KW-1185">Reference proteome</keyword>
<evidence type="ECO:0000256" key="1">
    <source>
        <dbReference type="SAM" id="MobiDB-lite"/>
    </source>
</evidence>
<evidence type="ECO:0008006" key="4">
    <source>
        <dbReference type="Google" id="ProtNLM"/>
    </source>
</evidence>
<dbReference type="Gene3D" id="1.10.287.1060">
    <property type="entry name" value="ESAT-6-like"/>
    <property type="match status" value="1"/>
</dbReference>
<feature type="region of interest" description="Disordered" evidence="1">
    <location>
        <begin position="106"/>
        <end position="139"/>
    </location>
</feature>
<sequence>MGSEFRFDPDGIRQQGALLAALGDRFGDIYTSLRDDLAQAEGCWGDDDLGTAFAVGFEPHAAQLLANLQAMQESLRDTAQGLIDATHSFQDVDQDSADHIVRDSDERIHRDPTPAISTPQSPYVAPFQSPQARVASSGSVPSFSVRSHLAPGGIAGSSGTPFTEPAAQATGGEQPPRRETAPEELEGQPAPRQVPEPTQPTSEVTNRHNGAGRAGEPRGSSGAVSPPLVEQKPRRAREGMSARGSDRAVSAGRTTTPWTTPPATPISGPAGSDGRPTGPPSNGPRAPGKERQDRSRRDRPADRPAGRAGVSAGLGWLARSLAGRHGVEVSGFDIPGLDESAVREFAAAVDRVLTDYPAIVVDHVAVADLGSGAVVRWEGGQREGRSRAVRSITLDQDMACKPERAAAATSGPELESDDSLPASADLLVYVATVREFGWALDSAGGGVVGRRVQRILIAEYLRSMAGRYTTLGEVVRGYRGWRAELLAGTRGVDDFDVRRAVGCAFADVVLHGAQASVQAKVVYEALMDAASSAGGTDNGD</sequence>
<accession>A0A7G1KQT8</accession>
<evidence type="ECO:0000313" key="2">
    <source>
        <dbReference type="EMBL" id="BCK56249.1"/>
    </source>
</evidence>
<feature type="compositionally biased region" description="Polar residues" evidence="1">
    <location>
        <begin position="199"/>
        <end position="208"/>
    </location>
</feature>
<protein>
    <recommendedName>
        <fullName evidence="4">WXG100 family type VII secretion target</fullName>
    </recommendedName>
</protein>
<evidence type="ECO:0000313" key="3">
    <source>
        <dbReference type="Proteomes" id="UP000516173"/>
    </source>
</evidence>
<feature type="compositionally biased region" description="Basic and acidic residues" evidence="1">
    <location>
        <begin position="231"/>
        <end position="246"/>
    </location>
</feature>
<reference evidence="2 3" key="1">
    <citation type="submission" date="2020-08" db="EMBL/GenBank/DDBJ databases">
        <title>Genome Sequencing of Nocardia wallacei strain FMUON74 and assembly.</title>
        <authorList>
            <person name="Toyokawa M."/>
            <person name="Uesaka K."/>
        </authorList>
    </citation>
    <scope>NUCLEOTIDE SEQUENCE [LARGE SCALE GENOMIC DNA]</scope>
    <source>
        <strain evidence="2 3">FMUON74</strain>
    </source>
</reference>
<dbReference type="InterPro" id="IPR036689">
    <property type="entry name" value="ESAT-6-like_sf"/>
</dbReference>
<gene>
    <name evidence="2" type="ORF">NWFMUON74_40210</name>
</gene>
<feature type="region of interest" description="Disordered" evidence="1">
    <location>
        <begin position="151"/>
        <end position="309"/>
    </location>
</feature>
<organism evidence="2 3">
    <name type="scientific">Nocardia wallacei</name>
    <dbReference type="NCBI Taxonomy" id="480035"/>
    <lineage>
        <taxon>Bacteria</taxon>
        <taxon>Bacillati</taxon>
        <taxon>Actinomycetota</taxon>
        <taxon>Actinomycetes</taxon>
        <taxon>Mycobacteriales</taxon>
        <taxon>Nocardiaceae</taxon>
        <taxon>Nocardia</taxon>
    </lineage>
</organism>
<dbReference type="SUPFAM" id="SSF140453">
    <property type="entry name" value="EsxAB dimer-like"/>
    <property type="match status" value="1"/>
</dbReference>
<proteinExistence type="predicted"/>
<feature type="compositionally biased region" description="Basic and acidic residues" evidence="1">
    <location>
        <begin position="287"/>
        <end position="305"/>
    </location>
</feature>
<dbReference type="EMBL" id="AP023396">
    <property type="protein sequence ID" value="BCK56249.1"/>
    <property type="molecule type" value="Genomic_DNA"/>
</dbReference>
<name>A0A7G1KQT8_9NOCA</name>
<dbReference type="KEGG" id="nwl:NWFMUON74_40210"/>
<dbReference type="Proteomes" id="UP000516173">
    <property type="component" value="Chromosome"/>
</dbReference>
<dbReference type="AlphaFoldDB" id="A0A7G1KQT8"/>